<keyword evidence="4" id="KW-1185">Reference proteome</keyword>
<protein>
    <recommendedName>
        <fullName evidence="2">DUF2147 domain-containing protein</fullName>
    </recommendedName>
</protein>
<gene>
    <name evidence="3" type="ORF">EM308_15030</name>
</gene>
<feature type="chain" id="PRO_5042201606" description="DUF2147 domain-containing protein" evidence="1">
    <location>
        <begin position="20"/>
        <end position="144"/>
    </location>
</feature>
<dbReference type="InterPro" id="IPR019223">
    <property type="entry name" value="DUF2147"/>
</dbReference>
<feature type="signal peptide" evidence="1">
    <location>
        <begin position="1"/>
        <end position="19"/>
    </location>
</feature>
<dbReference type="PANTHER" id="PTHR36919:SF3">
    <property type="entry name" value="BLL5882 PROTEIN"/>
    <property type="match status" value="1"/>
</dbReference>
<accession>A0AAC9I7R1</accession>
<name>A0AAC9I7R1_9FLAO</name>
<dbReference type="KEGG" id="fgl:EM308_15030"/>
<organism evidence="3 4">
    <name type="scientific">Flavobacterium gilvum</name>
    <dbReference type="NCBI Taxonomy" id="1492737"/>
    <lineage>
        <taxon>Bacteria</taxon>
        <taxon>Pseudomonadati</taxon>
        <taxon>Bacteroidota</taxon>
        <taxon>Flavobacteriia</taxon>
        <taxon>Flavobacteriales</taxon>
        <taxon>Flavobacteriaceae</taxon>
        <taxon>Flavobacterium</taxon>
    </lineage>
</organism>
<proteinExistence type="predicted"/>
<dbReference type="AlphaFoldDB" id="A0AAC9I7R1"/>
<keyword evidence="1" id="KW-0732">Signal</keyword>
<dbReference type="RefSeq" id="WP_035635025.1">
    <property type="nucleotide sequence ID" value="NZ_CP017479.1"/>
</dbReference>
<evidence type="ECO:0000313" key="4">
    <source>
        <dbReference type="Proteomes" id="UP000175968"/>
    </source>
</evidence>
<feature type="domain" description="DUF2147" evidence="2">
    <location>
        <begin position="26"/>
        <end position="141"/>
    </location>
</feature>
<dbReference type="Pfam" id="PF09917">
    <property type="entry name" value="DUF2147"/>
    <property type="match status" value="1"/>
</dbReference>
<reference evidence="3 4" key="1">
    <citation type="submission" date="2016-10" db="EMBL/GenBank/DDBJ databases">
        <title>Flavobacterium gilvum sp. nov., isolated from stream water.</title>
        <authorList>
            <person name="Shin S.-K."/>
            <person name="Cho Y.-J."/>
            <person name="Yi H."/>
        </authorList>
    </citation>
    <scope>NUCLEOTIDE SEQUENCE [LARGE SCALE GENOMIC DNA]</scope>
    <source>
        <strain evidence="3 4">EM1308</strain>
    </source>
</reference>
<dbReference type="PANTHER" id="PTHR36919">
    <property type="entry name" value="BLR1215 PROTEIN"/>
    <property type="match status" value="1"/>
</dbReference>
<sequence>MKKSIVFSLVVFFAMIFNAQSQSVIGKWKTIDDETGKPKSVVEIYEKSGRIYGKVIEIFEAEKRNKVCEECSGDDKNKPILGITVIKGLKKDGKEYNDGQILDPKNGKLYKCFITLDGNDKLKVRGFIGVSLFGRTQYWYRIKN</sequence>
<dbReference type="Proteomes" id="UP000175968">
    <property type="component" value="Chromosome"/>
</dbReference>
<dbReference type="Gene3D" id="2.40.128.520">
    <property type="match status" value="1"/>
</dbReference>
<evidence type="ECO:0000256" key="1">
    <source>
        <dbReference type="SAM" id="SignalP"/>
    </source>
</evidence>
<evidence type="ECO:0000259" key="2">
    <source>
        <dbReference type="Pfam" id="PF09917"/>
    </source>
</evidence>
<evidence type="ECO:0000313" key="3">
    <source>
        <dbReference type="EMBL" id="AOW11430.1"/>
    </source>
</evidence>
<dbReference type="EMBL" id="CP017479">
    <property type="protein sequence ID" value="AOW11430.1"/>
    <property type="molecule type" value="Genomic_DNA"/>
</dbReference>